<dbReference type="InterPro" id="IPR008707">
    <property type="entry name" value="B-propeller_PilY1"/>
</dbReference>
<comment type="subcellular location">
    <subcellularLocation>
        <location evidence="1">Fimbrium</location>
    </subcellularLocation>
</comment>
<evidence type="ECO:0000313" key="11">
    <source>
        <dbReference type="Proteomes" id="UP000294593"/>
    </source>
</evidence>
<feature type="region of interest" description="Disordered" evidence="7">
    <location>
        <begin position="442"/>
        <end position="463"/>
    </location>
</feature>
<dbReference type="SUPFAM" id="SSF50998">
    <property type="entry name" value="Quinoprotein alcohol dehydrogenase-like"/>
    <property type="match status" value="1"/>
</dbReference>
<evidence type="ECO:0000256" key="6">
    <source>
        <dbReference type="ARBA" id="ARBA00023263"/>
    </source>
</evidence>
<dbReference type="RefSeq" id="WP_133609929.1">
    <property type="nucleotide sequence ID" value="NZ_SNXW01000007.1"/>
</dbReference>
<sequence>MTHPFAPHTPRAQRVAVAAALLLAGMAPDQPSWAASTDISNSPLINATVSVKPNLMFILDNSGSMASDYLPDDTGDRGAYSVWSSHCNGAAFNPSTETSPYALPKTADGRNYPQQKLDAAWPDGFQPTLSSSASVTKSLNTDTPDPDATTPVVLTDTITTNGVSLAVNDMVAVYESGDDTHWMVGKVVDKDLVSLFTFPYTYKYTITFTFSSVRKGSVSNWVLGKLRTTNLSATNNSPATHYYYSYTGTQTPQSWAYDSAGNFDTTNTFVNECLSNIGSGPGSSKFSQVLISSLSAADQQRYANWYAYYRTRILMMRSAAGRAMFALDNRYRVGFTTINKSGNFNTDFLPNLGSFADIADFGADQKTLFFSNLYGAPVSGSTPLRRALAKVGRYYGNKLADSRTGQRQTDPIQNACQRNYSILTTDGYWNEGTLPTQLDGSTAVGNQDSDINATPRPQYDDSTNYTATYVRTSYRAGSTSGCSNGRSTYIPYTEQRVMTVTPTGTTYTDWVVLQDPSGSTTNCRSSQPQASTVETASTGGPALNTLADVAAYYYNTDLRTDLVNSVPYSDTDPNRKQHMTTYTLGLGLSGRLRYDVNYLTGASSDFNAIKAGTKKWPIPPLDTSSDPAKIDDLWHAAVNGHGRYFSAGSADTLVSALSTALSDITARDGAGASAASTSLRPVLGTDQVFIASYRTQSWNGELEARTITVNAATDTVSVGTENSNWKASTLLDGREYSSRTIYYARKATSGSTTSQSLGTFTYANLSSDVDGTLLTGYFNNYCSQSPRPTQCSALTSTQQTNASGAALVNFIRGDRSNEGTLYRSRRSVLGDMVDASPVYVGKPPFSYTTHDYPTYQTNNASRCPIVYAAANDGMLHAFSAKSSSSATSCPTAGSEVWAYIPRAVMPKLYMLGDSDYANQHRFSVNATPVVADISQETDGAHVWRTMLVGGLGAGGKAYYALDVSSPSSPTLMWEFTDADLGLTYGNPVVTQLPDSTGAMVWAVVFTSGINNSGNGYLYVLNAHTGTVMHKVPTLVNNAAVGSSGSPSGLSKLNAWISTPSDNEAVRFYAGDLLGNLWRFDANNLAAPAGTTADTRAVRLAQFVKDGTAQPITVRPELAEVRYGGYNYPVVLVGTGRYLGATDAMDTTTPASIYAVKDPLTSTGWSNIRSSMVAQTLTTSGNNRTVTKNAVDWSSSTVAGWYIDLPDAGERVAVGMSLAYTTLTVASIVPATDVCSGSGYSWLYDLDIATGSYVLEQASTQLAGYKRSVATMGINTLQFQGRSKSGQIITNADGSTEVRDHVKAPTSTGTMRRTSWRELTQ</sequence>
<reference evidence="10 11" key="1">
    <citation type="submission" date="2019-03" db="EMBL/GenBank/DDBJ databases">
        <title>Genomic Encyclopedia of Type Strains, Phase IV (KMG-IV): sequencing the most valuable type-strain genomes for metagenomic binning, comparative biology and taxonomic classification.</title>
        <authorList>
            <person name="Goeker M."/>
        </authorList>
    </citation>
    <scope>NUCLEOTIDE SEQUENCE [LARGE SCALE GENOMIC DNA]</scope>
    <source>
        <strain evidence="10 11">DSM 11901</strain>
    </source>
</reference>
<evidence type="ECO:0000313" key="10">
    <source>
        <dbReference type="EMBL" id="TDP81743.1"/>
    </source>
</evidence>
<evidence type="ECO:0000259" key="9">
    <source>
        <dbReference type="Pfam" id="PF05567"/>
    </source>
</evidence>
<comment type="caution">
    <text evidence="10">The sequence shown here is derived from an EMBL/GenBank/DDBJ whole genome shotgun (WGS) entry which is preliminary data.</text>
</comment>
<feature type="domain" description="PilY1 beta-propeller" evidence="9">
    <location>
        <begin position="829"/>
        <end position="1160"/>
    </location>
</feature>
<gene>
    <name evidence="10" type="ORF">EV672_107174</name>
</gene>
<protein>
    <submittedName>
        <fullName evidence="10">Type IV pilus assembly protein PilY1</fullName>
    </submittedName>
</protein>
<proteinExistence type="inferred from homology"/>
<dbReference type="OrthoDB" id="7156875at2"/>
<keyword evidence="8" id="KW-0732">Signal</keyword>
<feature type="signal peptide" evidence="8">
    <location>
        <begin position="1"/>
        <end position="34"/>
    </location>
</feature>
<organism evidence="10 11">
    <name type="scientific">Aquabacterium commune</name>
    <dbReference type="NCBI Taxonomy" id="70586"/>
    <lineage>
        <taxon>Bacteria</taxon>
        <taxon>Pseudomonadati</taxon>
        <taxon>Pseudomonadota</taxon>
        <taxon>Betaproteobacteria</taxon>
        <taxon>Burkholderiales</taxon>
        <taxon>Aquabacterium</taxon>
    </lineage>
</organism>
<evidence type="ECO:0000256" key="3">
    <source>
        <dbReference type="ARBA" id="ARBA00022558"/>
    </source>
</evidence>
<evidence type="ECO:0000256" key="1">
    <source>
        <dbReference type="ARBA" id="ARBA00004561"/>
    </source>
</evidence>
<evidence type="ECO:0000256" key="5">
    <source>
        <dbReference type="ARBA" id="ARBA00022837"/>
    </source>
</evidence>
<evidence type="ECO:0000256" key="2">
    <source>
        <dbReference type="ARBA" id="ARBA00008387"/>
    </source>
</evidence>
<keyword evidence="4" id="KW-0479">Metal-binding</keyword>
<dbReference type="GO" id="GO:0009289">
    <property type="term" value="C:pilus"/>
    <property type="evidence" value="ECO:0007669"/>
    <property type="project" value="UniProtKB-SubCell"/>
</dbReference>
<dbReference type="EMBL" id="SNXW01000007">
    <property type="protein sequence ID" value="TDP81743.1"/>
    <property type="molecule type" value="Genomic_DNA"/>
</dbReference>
<feature type="compositionally biased region" description="Polar residues" evidence="7">
    <location>
        <begin position="1304"/>
        <end position="1320"/>
    </location>
</feature>
<evidence type="ECO:0000256" key="8">
    <source>
        <dbReference type="SAM" id="SignalP"/>
    </source>
</evidence>
<evidence type="ECO:0000256" key="7">
    <source>
        <dbReference type="SAM" id="MobiDB-lite"/>
    </source>
</evidence>
<keyword evidence="3" id="KW-1029">Fimbrium biogenesis</keyword>
<dbReference type="Pfam" id="PF05567">
    <property type="entry name" value="T4P_PilY1"/>
    <property type="match status" value="1"/>
</dbReference>
<evidence type="ECO:0000256" key="4">
    <source>
        <dbReference type="ARBA" id="ARBA00022723"/>
    </source>
</evidence>
<accession>A0A4R6R705</accession>
<dbReference type="InterPro" id="IPR011047">
    <property type="entry name" value="Quinoprotein_ADH-like_sf"/>
</dbReference>
<comment type="similarity">
    <text evidence="2">Belongs to the PilY1 family.</text>
</comment>
<name>A0A4R6R705_9BURK</name>
<dbReference type="GO" id="GO:0046872">
    <property type="term" value="F:metal ion binding"/>
    <property type="evidence" value="ECO:0007669"/>
    <property type="project" value="UniProtKB-KW"/>
</dbReference>
<feature type="region of interest" description="Disordered" evidence="7">
    <location>
        <begin position="1300"/>
        <end position="1320"/>
    </location>
</feature>
<keyword evidence="11" id="KW-1185">Reference proteome</keyword>
<feature type="chain" id="PRO_5020962833" evidence="8">
    <location>
        <begin position="35"/>
        <end position="1320"/>
    </location>
</feature>
<keyword evidence="6" id="KW-0281">Fimbrium</keyword>
<keyword evidence="5" id="KW-0106">Calcium</keyword>
<dbReference type="Proteomes" id="UP000294593">
    <property type="component" value="Unassembled WGS sequence"/>
</dbReference>
<feature type="compositionally biased region" description="Polar residues" evidence="7">
    <location>
        <begin position="442"/>
        <end position="452"/>
    </location>
</feature>